<evidence type="ECO:0000313" key="4">
    <source>
        <dbReference type="Proteomes" id="UP001162483"/>
    </source>
</evidence>
<keyword evidence="4" id="KW-1185">Reference proteome</keyword>
<accession>A0ABN9G805</accession>
<name>A0ABN9G805_9NEOB</name>
<evidence type="ECO:0008006" key="5">
    <source>
        <dbReference type="Google" id="ProtNLM"/>
    </source>
</evidence>
<sequence>MYVKCFDTVMFYYVILVYFVNVTFSNFLISRRSIPIRRREWNPEDGCRHRPKDIAKDTAGGTSWERRTR</sequence>
<keyword evidence="2" id="KW-1133">Transmembrane helix</keyword>
<feature type="compositionally biased region" description="Basic and acidic residues" evidence="1">
    <location>
        <begin position="42"/>
        <end position="56"/>
    </location>
</feature>
<organism evidence="3 4">
    <name type="scientific">Staurois parvus</name>
    <dbReference type="NCBI Taxonomy" id="386267"/>
    <lineage>
        <taxon>Eukaryota</taxon>
        <taxon>Metazoa</taxon>
        <taxon>Chordata</taxon>
        <taxon>Craniata</taxon>
        <taxon>Vertebrata</taxon>
        <taxon>Euteleostomi</taxon>
        <taxon>Amphibia</taxon>
        <taxon>Batrachia</taxon>
        <taxon>Anura</taxon>
        <taxon>Neobatrachia</taxon>
        <taxon>Ranoidea</taxon>
        <taxon>Ranidae</taxon>
        <taxon>Staurois</taxon>
    </lineage>
</organism>
<gene>
    <name evidence="3" type="ORF">SPARVUS_LOCUS13436834</name>
</gene>
<feature type="transmembrane region" description="Helical" evidence="2">
    <location>
        <begin position="12"/>
        <end position="29"/>
    </location>
</feature>
<evidence type="ECO:0000256" key="1">
    <source>
        <dbReference type="SAM" id="MobiDB-lite"/>
    </source>
</evidence>
<dbReference type="Proteomes" id="UP001162483">
    <property type="component" value="Unassembled WGS sequence"/>
</dbReference>
<evidence type="ECO:0000256" key="2">
    <source>
        <dbReference type="SAM" id="Phobius"/>
    </source>
</evidence>
<comment type="caution">
    <text evidence="3">The sequence shown here is derived from an EMBL/GenBank/DDBJ whole genome shotgun (WGS) entry which is preliminary data.</text>
</comment>
<feature type="region of interest" description="Disordered" evidence="1">
    <location>
        <begin position="42"/>
        <end position="69"/>
    </location>
</feature>
<evidence type="ECO:0000313" key="3">
    <source>
        <dbReference type="EMBL" id="CAI9604290.1"/>
    </source>
</evidence>
<protein>
    <recommendedName>
        <fullName evidence="5">Secreted protein</fullName>
    </recommendedName>
</protein>
<proteinExistence type="predicted"/>
<dbReference type="EMBL" id="CATNWA010017951">
    <property type="protein sequence ID" value="CAI9604290.1"/>
    <property type="molecule type" value="Genomic_DNA"/>
</dbReference>
<keyword evidence="2" id="KW-0472">Membrane</keyword>
<reference evidence="3" key="1">
    <citation type="submission" date="2023-05" db="EMBL/GenBank/DDBJ databases">
        <authorList>
            <person name="Stuckert A."/>
        </authorList>
    </citation>
    <scope>NUCLEOTIDE SEQUENCE</scope>
</reference>
<keyword evidence="2" id="KW-0812">Transmembrane</keyword>